<keyword evidence="2" id="KW-1133">Transmembrane helix</keyword>
<feature type="domain" description="Apple" evidence="3">
    <location>
        <begin position="679"/>
        <end position="758"/>
    </location>
</feature>
<dbReference type="Proteomes" id="UP000241890">
    <property type="component" value="Unassembled WGS sequence"/>
</dbReference>
<feature type="compositionally biased region" description="Acidic residues" evidence="1">
    <location>
        <begin position="227"/>
        <end position="241"/>
    </location>
</feature>
<feature type="compositionally biased region" description="Basic and acidic residues" evidence="1">
    <location>
        <begin position="217"/>
        <end position="226"/>
    </location>
</feature>
<evidence type="ECO:0000256" key="1">
    <source>
        <dbReference type="SAM" id="MobiDB-lite"/>
    </source>
</evidence>
<evidence type="ECO:0000256" key="2">
    <source>
        <dbReference type="SAM" id="Phobius"/>
    </source>
</evidence>
<proteinExistence type="predicted"/>
<reference evidence="4 5" key="1">
    <citation type="submission" date="2017-12" db="EMBL/GenBank/DDBJ databases">
        <title>Sequencing, de novo assembly and annotation of complete genome of a new Thraustochytrid species, strain FCC1311.</title>
        <authorList>
            <person name="Sedici K."/>
            <person name="Godart F."/>
            <person name="Aiese Cigliano R."/>
            <person name="Sanseverino W."/>
            <person name="Barakat M."/>
            <person name="Ortet P."/>
            <person name="Marechal E."/>
            <person name="Cagnac O."/>
            <person name="Amato A."/>
        </authorList>
    </citation>
    <scope>NUCLEOTIDE SEQUENCE [LARGE SCALE GENOMIC DNA]</scope>
</reference>
<feature type="region of interest" description="Disordered" evidence="1">
    <location>
        <begin position="118"/>
        <end position="150"/>
    </location>
</feature>
<feature type="compositionally biased region" description="Basic and acidic residues" evidence="1">
    <location>
        <begin position="118"/>
        <end position="138"/>
    </location>
</feature>
<comment type="caution">
    <text evidence="4">The sequence shown here is derived from an EMBL/GenBank/DDBJ whole genome shotgun (WGS) entry which is preliminary data.</text>
</comment>
<keyword evidence="2" id="KW-0812">Transmembrane</keyword>
<evidence type="ECO:0000313" key="5">
    <source>
        <dbReference type="Proteomes" id="UP000241890"/>
    </source>
</evidence>
<feature type="region of interest" description="Disordered" evidence="1">
    <location>
        <begin position="171"/>
        <end position="390"/>
    </location>
</feature>
<feature type="compositionally biased region" description="Gly residues" evidence="1">
    <location>
        <begin position="276"/>
        <end position="288"/>
    </location>
</feature>
<organism evidence="4 5">
    <name type="scientific">Hondaea fermentalgiana</name>
    <dbReference type="NCBI Taxonomy" id="2315210"/>
    <lineage>
        <taxon>Eukaryota</taxon>
        <taxon>Sar</taxon>
        <taxon>Stramenopiles</taxon>
        <taxon>Bigyra</taxon>
        <taxon>Labyrinthulomycetes</taxon>
        <taxon>Thraustochytrida</taxon>
        <taxon>Thraustochytriidae</taxon>
        <taxon>Hondaea</taxon>
    </lineage>
</organism>
<feature type="transmembrane region" description="Helical" evidence="2">
    <location>
        <begin position="2260"/>
        <end position="2283"/>
    </location>
</feature>
<dbReference type="InterPro" id="IPR003609">
    <property type="entry name" value="Pan_app"/>
</dbReference>
<dbReference type="EMBL" id="BEYU01000008">
    <property type="protein sequence ID" value="GBG24763.1"/>
    <property type="molecule type" value="Genomic_DNA"/>
</dbReference>
<keyword evidence="2" id="KW-0472">Membrane</keyword>
<keyword evidence="5" id="KW-1185">Reference proteome</keyword>
<evidence type="ECO:0000259" key="3">
    <source>
        <dbReference type="PROSITE" id="PS50948"/>
    </source>
</evidence>
<feature type="compositionally biased region" description="Polar residues" evidence="1">
    <location>
        <begin position="243"/>
        <end position="253"/>
    </location>
</feature>
<dbReference type="Gene3D" id="3.50.4.10">
    <property type="entry name" value="Hepatocyte Growth Factor"/>
    <property type="match status" value="1"/>
</dbReference>
<dbReference type="InParanoid" id="A0A2R5G8F7"/>
<accession>A0A2R5G8F7</accession>
<dbReference type="PROSITE" id="PS50948">
    <property type="entry name" value="PAN"/>
    <property type="match status" value="1"/>
</dbReference>
<sequence>MGDGAWREFALAEDRELGEGEVQRLSDKVSAKLLELTGEDADPTFVEYLFVMLNNHIKMGKIAGDLAEVAEGDYSEALCEWLTGELKKTLRIGPTPEEELALMKEKMAALEREKEQLKQEVKRNNEFIPMDRSRKRPLESAGQDPDEEEANISPLASLYLDYLKSGTPGDFAAFRASKDPSAPQPKEMESATSSSGAGAGPPVAPVGRGAMVWSRFGDAEKQHNGDNDMDEEGNNEDDDGDAVTSSIIGSAPSTPILPGGFGAHAQSRQDSFAQRGGFGGGGGRGGRVFGNRTFVKADDGSGMVEVTKETQGHAPTPKGNMTFTREGLEDHSNAAGGDQHDDDDAVDDEENAAGAGAGEDENAESKPAWGAGATRANAESGGVAGDDGADSQYYRGGFRGGYRGNNYRGGYRGGYRGRGSSFYRGGGGGSGGGYLSRGRGRGRGGFAVADRSASINDFPGCTILGHPHWSEDPIKEINEVASAADCHDQCMNLWKNSRYRGIRMWGGGHDDTVRHAGCYGKNCASSRTGDTGSFHSSSYERWRVQPCYRGKLTKPTLISSTASEYKSFASYPRYAKFESAAYRRPNKLNAYMTNTPYICKWAHESQDYEGATEALEPCLGWAYNSAAQTCELSRLAPEQSSSVSTEASTLVTGSLYCKNDFDQEDLARKIAEVYGLPGCMVQGIAWTNTSKLVKRIEDSDAVMTPHDCRLYCQEEDECVVFSFTIESGTAKCKLYEAEAVLYPIDDDNANRYSGMKDCHTCLPGYYVSDSNPADGKDSCEPCPKGYTCDIEATPCPGGKFCGIEGLTAPLDPSETNKCEDEGRSGTGCEHHVCRDSPLAEVLNELDFQPTPLDFFNFSKYALPTETEHDDGWALIQSLPPSGSSNSDLRVYYTASFNYMIPQAVVSGYVLEIFRANNTKAEFYSSAGRDNFDFRDCSVAQNTKGEVEELFLDSLAAEASIGDDIKACLKLTWANPNKPSTWDLASPDAETTKEQAVSCISTTIRFLARVNFLVNDVSGIAGVDEVIITYKVGDSDEEFQVVTNGLGQKTIDFFDDQTDKYYSTITIVSAYKNSIPTDILLCEEAGSCSTPETLPATVTGINFLQEHNIRLVDTMSRTLSGQIVQSFDGTRCNVAYVRVEAFDVNADAEEAAIAGTYSTENGTFALNVPLNTVTRLVFTLADHTFEKADDTNEEIEELLSASGLMIEEDISGIIVSDVTTRTLSLRAGATQCGIHVGDVELALKVQTCDDVELSFSTSDVNTEFIVPAAAYEFDLVFAGKEGLTEYDIEVLQESFDYQFPDAAARSLNMSSGDLNITAVHEPEPELKVAVTSGEVLVDTSACSSDSPFDAAIEGGRLVTFIMTSTQSYKDEVCYEVPPDTVIEVISELSPENDVNCDSKLPCSGPFFIAEFDAINRSVAIANLISGEPKNPIDGDVLEDFVRHVRFSIRNANVWSTTTTSTFRALVLGDKTLREATTLAFASEDSVPLEYLYSPPAGLGSFSVLETYGSYKVQSSMQAIVENENGVEGGIAVNTKAKIFGAEVESTREVTAEYLRTDVDSYEDEVTVETNASSLTLETSTEQTGSDADMVYLMGSVANITEAVHVSFNESTCGITADPSITWGNEVSSLVYYSRAACQTSLDLIDRTIEVEKDNLESRELVALAKEKRSRWLDLLQHWDQDRLAAFSNPFDLTGLVGDAETGTEAVNRLQLSSGSVSLTVEKAIEAESLVDYTSYSNAWGVGVSVSESAGGSANFGIVSFDVTAEVSASYSFVQTTSKEWLTYEGDSSSSKVTSYIVPGSNGNEVCLEVFQSPYSGTFVFRVCGGITSCPHIPGTDAREVIALSSEELPASELTANEGSFSFRIDTSSMPVADDSIDLSISLDSPSATGTIAYSIGASSLHQPVDISMSAGESQLVTVFYERLDERVVSSTVVVQVASACDEGISRSLSFRLNWATTCPTIDWDEDLAEATSTWALTSASPTLSLPFYRGPASNAAITSSVALWAARFDGSAAVGDWFEVTAFDPASLLTLAEFAETRVEEGRFLFELRATCALDGHGAGSARSSRRLGVYDTTGPRLVSWSPLRNVRSAASSFPIATFRFNEPIDCAHDDLLAVVTDAADVLTANTSIVCSAQLYDLTVVLEDVNDAETAALWSNATARIVLQGIHDLYGNGMEAVVAGDGRRVLAAGNMSKAFVMPELPVDAFEEGAEGSLSRWAQQDAADKLDLVQTVLRRTVPSDQAQPGSFQDEDTTSSSAGSSQALAIGLGVTGAVLVIVGSALAVLWRRRRAARLQEDKGDSRECKVVAPLV</sequence>
<gene>
    <name evidence="4" type="ORF">FCC1311_009812</name>
</gene>
<protein>
    <recommendedName>
        <fullName evidence="3">Apple domain-containing protein</fullName>
    </recommendedName>
</protein>
<evidence type="ECO:0000313" key="4">
    <source>
        <dbReference type="EMBL" id="GBG24763.1"/>
    </source>
</evidence>
<feature type="compositionally biased region" description="Acidic residues" evidence="1">
    <location>
        <begin position="340"/>
        <end position="351"/>
    </location>
</feature>
<name>A0A2R5G8F7_9STRA</name>